<evidence type="ECO:0000256" key="1">
    <source>
        <dbReference type="SAM" id="MobiDB-lite"/>
    </source>
</evidence>
<comment type="caution">
    <text evidence="2">The sequence shown here is derived from an EMBL/GenBank/DDBJ whole genome shotgun (WGS) entry which is preliminary data.</text>
</comment>
<feature type="non-terminal residue" evidence="2">
    <location>
        <position position="1"/>
    </location>
</feature>
<gene>
    <name evidence="2" type="ORF">KUF71_007214</name>
</gene>
<feature type="compositionally biased region" description="Basic and acidic residues" evidence="1">
    <location>
        <begin position="161"/>
        <end position="185"/>
    </location>
</feature>
<feature type="compositionally biased region" description="Basic residues" evidence="1">
    <location>
        <begin position="197"/>
        <end position="206"/>
    </location>
</feature>
<protein>
    <submittedName>
        <fullName evidence="2">DNA ligase 1</fullName>
    </submittedName>
</protein>
<dbReference type="GO" id="GO:0016874">
    <property type="term" value="F:ligase activity"/>
    <property type="evidence" value="ECO:0007669"/>
    <property type="project" value="UniProtKB-KW"/>
</dbReference>
<sequence length="354" mass="37805">GYYDNAVRLWITNNPGKQVTIYHIASFVKIGMEKAMSPGIILSGFRKTGIYPFNPDIFTEADFLPSLPFRPETPETSSTTLISQTPGSSSANDTEGAGVTDTSTPTTSACSAMVTDASAGGDGTPAAGFLGPLQIRGLPKAQTSTSASTRPKGRSMIPTDTPEKDAITARKTATREKKQRAERNKAARNLAAATGAVKKKATKKKVVVSSESEEDVDQPVPLMDSDASETWAEVEPEPLPAVEPESAAGLPRDLEEGDYVLVSVSSSKKKGAVKNYKLGQVLSTTKTTADVSFLKHSEKVKEKFSVCDPPELQSVSLKSVVGLLPKPSISGTKRQGYHHAFEVDFSKVRLHPGY</sequence>
<dbReference type="AlphaFoldDB" id="A0AAE1HAW0"/>
<dbReference type="Proteomes" id="UP001219518">
    <property type="component" value="Unassembled WGS sequence"/>
</dbReference>
<feature type="region of interest" description="Disordered" evidence="1">
    <location>
        <begin position="123"/>
        <end position="250"/>
    </location>
</feature>
<reference evidence="2" key="1">
    <citation type="submission" date="2021-07" db="EMBL/GenBank/DDBJ databases">
        <authorList>
            <person name="Catto M.A."/>
            <person name="Jacobson A."/>
            <person name="Kennedy G."/>
            <person name="Labadie P."/>
            <person name="Hunt B.G."/>
            <person name="Srinivasan R."/>
        </authorList>
    </citation>
    <scope>NUCLEOTIDE SEQUENCE</scope>
    <source>
        <strain evidence="2">PL_HMW_Pooled</strain>
        <tissue evidence="2">Head</tissue>
    </source>
</reference>
<reference evidence="2" key="2">
    <citation type="journal article" date="2023" name="BMC Genomics">
        <title>Pest status, molecular evolution, and epigenetic factors derived from the genome assembly of Frankliniella fusca, a thysanopteran phytovirus vector.</title>
        <authorList>
            <person name="Catto M.A."/>
            <person name="Labadie P.E."/>
            <person name="Jacobson A.L."/>
            <person name="Kennedy G.G."/>
            <person name="Srinivasan R."/>
            <person name="Hunt B.G."/>
        </authorList>
    </citation>
    <scope>NUCLEOTIDE SEQUENCE</scope>
    <source>
        <strain evidence="2">PL_HMW_Pooled</strain>
    </source>
</reference>
<feature type="compositionally biased region" description="Polar residues" evidence="1">
    <location>
        <begin position="74"/>
        <end position="93"/>
    </location>
</feature>
<feature type="region of interest" description="Disordered" evidence="1">
    <location>
        <begin position="65"/>
        <end position="108"/>
    </location>
</feature>
<keyword evidence="2" id="KW-0436">Ligase</keyword>
<evidence type="ECO:0000313" key="3">
    <source>
        <dbReference type="Proteomes" id="UP001219518"/>
    </source>
</evidence>
<keyword evidence="3" id="KW-1185">Reference proteome</keyword>
<proteinExistence type="predicted"/>
<evidence type="ECO:0000313" key="2">
    <source>
        <dbReference type="EMBL" id="KAK3917739.1"/>
    </source>
</evidence>
<accession>A0AAE1HAW0</accession>
<organism evidence="2 3">
    <name type="scientific">Frankliniella fusca</name>
    <dbReference type="NCBI Taxonomy" id="407009"/>
    <lineage>
        <taxon>Eukaryota</taxon>
        <taxon>Metazoa</taxon>
        <taxon>Ecdysozoa</taxon>
        <taxon>Arthropoda</taxon>
        <taxon>Hexapoda</taxon>
        <taxon>Insecta</taxon>
        <taxon>Pterygota</taxon>
        <taxon>Neoptera</taxon>
        <taxon>Paraneoptera</taxon>
        <taxon>Thysanoptera</taxon>
        <taxon>Terebrantia</taxon>
        <taxon>Thripoidea</taxon>
        <taxon>Thripidae</taxon>
        <taxon>Frankliniella</taxon>
    </lineage>
</organism>
<name>A0AAE1HAW0_9NEOP</name>
<dbReference type="EMBL" id="JAHWGI010000775">
    <property type="protein sequence ID" value="KAK3917739.1"/>
    <property type="molecule type" value="Genomic_DNA"/>
</dbReference>